<evidence type="ECO:0000259" key="8">
    <source>
        <dbReference type="SMART" id="SM00829"/>
    </source>
</evidence>
<comment type="similarity">
    <text evidence="2 7">Belongs to the zinc-containing alcohol dehydrogenase family.</text>
</comment>
<reference evidence="10" key="1">
    <citation type="submission" date="2016-09" db="EMBL/GenBank/DDBJ databases">
        <authorList>
            <person name="Greninger A.L."/>
            <person name="Jerome K.R."/>
            <person name="Mcnair B."/>
            <person name="Wallis C."/>
            <person name="Fang F."/>
        </authorList>
    </citation>
    <scope>NUCLEOTIDE SEQUENCE [LARGE SCALE GENOMIC DNA]</scope>
    <source>
        <strain evidence="10">M7</strain>
    </source>
</reference>
<proteinExistence type="inferred from homology"/>
<dbReference type="PANTHER" id="PTHR43880">
    <property type="entry name" value="ALCOHOL DEHYDROGENASE"/>
    <property type="match status" value="1"/>
</dbReference>
<dbReference type="SUPFAM" id="SSF50129">
    <property type="entry name" value="GroES-like"/>
    <property type="match status" value="1"/>
</dbReference>
<evidence type="ECO:0000313" key="10">
    <source>
        <dbReference type="Proteomes" id="UP000094243"/>
    </source>
</evidence>
<dbReference type="InterPro" id="IPR013154">
    <property type="entry name" value="ADH-like_N"/>
</dbReference>
<dbReference type="PROSITE" id="PS00059">
    <property type="entry name" value="ADH_ZINC"/>
    <property type="match status" value="1"/>
</dbReference>
<keyword evidence="10" id="KW-1185">Reference proteome</keyword>
<dbReference type="InterPro" id="IPR020843">
    <property type="entry name" value="ER"/>
</dbReference>
<protein>
    <recommendedName>
        <fullName evidence="8">Enoyl reductase (ER) domain-containing protein</fullName>
    </recommendedName>
</protein>
<dbReference type="GO" id="GO:0046294">
    <property type="term" value="P:formaldehyde catabolic process"/>
    <property type="evidence" value="ECO:0007669"/>
    <property type="project" value="TreeGrafter"/>
</dbReference>
<evidence type="ECO:0000256" key="5">
    <source>
        <dbReference type="ARBA" id="ARBA00023002"/>
    </source>
</evidence>
<organism evidence="9 10">
    <name type="scientific">Mycolicibacterium holsaticum</name>
    <dbReference type="NCBI Taxonomy" id="152142"/>
    <lineage>
        <taxon>Bacteria</taxon>
        <taxon>Bacillati</taxon>
        <taxon>Actinomycetota</taxon>
        <taxon>Actinomycetes</taxon>
        <taxon>Mycobacteriales</taxon>
        <taxon>Mycobacteriaceae</taxon>
        <taxon>Mycolicibacterium</taxon>
    </lineage>
</organism>
<keyword evidence="4 7" id="KW-0862">Zinc</keyword>
<dbReference type="GO" id="GO:0005829">
    <property type="term" value="C:cytosol"/>
    <property type="evidence" value="ECO:0007669"/>
    <property type="project" value="TreeGrafter"/>
</dbReference>
<dbReference type="GO" id="GO:0051903">
    <property type="term" value="F:S-(hydroxymethyl)glutathione dehydrogenase [NAD(P)+] activity"/>
    <property type="evidence" value="ECO:0007669"/>
    <property type="project" value="TreeGrafter"/>
</dbReference>
<dbReference type="SMART" id="SM00829">
    <property type="entry name" value="PKS_ER"/>
    <property type="match status" value="1"/>
</dbReference>
<keyword evidence="5" id="KW-0560">Oxidoreductase</keyword>
<keyword evidence="3 7" id="KW-0479">Metal-binding</keyword>
<dbReference type="InterPro" id="IPR013149">
    <property type="entry name" value="ADH-like_C"/>
</dbReference>
<dbReference type="Proteomes" id="UP000094243">
    <property type="component" value="Unassembled WGS sequence"/>
</dbReference>
<evidence type="ECO:0000256" key="1">
    <source>
        <dbReference type="ARBA" id="ARBA00001947"/>
    </source>
</evidence>
<keyword evidence="6" id="KW-0520">NAD</keyword>
<dbReference type="EMBL" id="MIGZ01000004">
    <property type="protein sequence ID" value="ODQ96397.1"/>
    <property type="molecule type" value="Genomic_DNA"/>
</dbReference>
<evidence type="ECO:0000256" key="6">
    <source>
        <dbReference type="ARBA" id="ARBA00023027"/>
    </source>
</evidence>
<evidence type="ECO:0000256" key="2">
    <source>
        <dbReference type="ARBA" id="ARBA00008072"/>
    </source>
</evidence>
<gene>
    <name evidence="9" type="ORF">BHQ17_01435</name>
</gene>
<evidence type="ECO:0000256" key="7">
    <source>
        <dbReference type="RuleBase" id="RU361277"/>
    </source>
</evidence>
<dbReference type="InterPro" id="IPR002328">
    <property type="entry name" value="ADH_Zn_CS"/>
</dbReference>
<dbReference type="Gene3D" id="3.90.180.10">
    <property type="entry name" value="Medium-chain alcohol dehydrogenases, catalytic domain"/>
    <property type="match status" value="1"/>
</dbReference>
<dbReference type="FunFam" id="3.40.50.720:FF:000003">
    <property type="entry name" value="S-(hydroxymethyl)glutathione dehydrogenase"/>
    <property type="match status" value="1"/>
</dbReference>
<dbReference type="Gene3D" id="3.40.50.720">
    <property type="entry name" value="NAD(P)-binding Rossmann-like Domain"/>
    <property type="match status" value="1"/>
</dbReference>
<evidence type="ECO:0000313" key="9">
    <source>
        <dbReference type="EMBL" id="ODQ96397.1"/>
    </source>
</evidence>
<sequence>MLVEEVTARSPGPRDVVVQLRAAGVCHTDVFVASGGVPCPPAILGHEGCGIVDWVGSEVNEFRLGDRVVGLTIPRCGVCVHCRKGDSYMCDAAALHGAQRADRADGTALVATNGLGTFAEAMTVNSKSVIRVDSDLPDDQLALVGCAFMTGCGAVFNTAQVGPGSSVLVVGCGGVGQAVIQASRVAKAARILAVDPIAYKRGIAAQSGATDTYDPEDASLQDVVHAAGLDGVDYVFDTVGAPQTLYNSYGAVRRGGTVVVIGVAAVRSEIRLPGTLVVDAKRMVGCVFGSANVDRDFPHIIELAQQGQLDISSVVTDTIALEGVESAMHALDCGNTLRTVVAFG</sequence>
<evidence type="ECO:0000256" key="4">
    <source>
        <dbReference type="ARBA" id="ARBA00022833"/>
    </source>
</evidence>
<dbReference type="Pfam" id="PF00107">
    <property type="entry name" value="ADH_zinc_N"/>
    <property type="match status" value="1"/>
</dbReference>
<evidence type="ECO:0000256" key="3">
    <source>
        <dbReference type="ARBA" id="ARBA00022723"/>
    </source>
</evidence>
<dbReference type="SUPFAM" id="SSF51735">
    <property type="entry name" value="NAD(P)-binding Rossmann-fold domains"/>
    <property type="match status" value="1"/>
</dbReference>
<dbReference type="GO" id="GO:0008270">
    <property type="term" value="F:zinc ion binding"/>
    <property type="evidence" value="ECO:0007669"/>
    <property type="project" value="InterPro"/>
</dbReference>
<feature type="domain" description="Enoyl reductase (ER)" evidence="8">
    <location>
        <begin position="1"/>
        <end position="341"/>
    </location>
</feature>
<name>A0A1E3S468_9MYCO</name>
<dbReference type="InterPro" id="IPR011032">
    <property type="entry name" value="GroES-like_sf"/>
</dbReference>
<accession>A0A1E3S468</accession>
<dbReference type="AlphaFoldDB" id="A0A1E3S468"/>
<comment type="caution">
    <text evidence="9">The sequence shown here is derived from an EMBL/GenBank/DDBJ whole genome shotgun (WGS) entry which is preliminary data.</text>
</comment>
<dbReference type="PANTHER" id="PTHR43880:SF12">
    <property type="entry name" value="ALCOHOL DEHYDROGENASE CLASS-3"/>
    <property type="match status" value="1"/>
</dbReference>
<dbReference type="InterPro" id="IPR036291">
    <property type="entry name" value="NAD(P)-bd_dom_sf"/>
</dbReference>
<dbReference type="Pfam" id="PF08240">
    <property type="entry name" value="ADH_N"/>
    <property type="match status" value="1"/>
</dbReference>
<comment type="cofactor">
    <cofactor evidence="1 7">
        <name>Zn(2+)</name>
        <dbReference type="ChEBI" id="CHEBI:29105"/>
    </cofactor>
</comment>